<accession>A0ABM0LXM4</accession>
<evidence type="ECO:0000313" key="4">
    <source>
        <dbReference type="Proteomes" id="UP000694865"/>
    </source>
</evidence>
<dbReference type="InterPro" id="IPR050931">
    <property type="entry name" value="Mito_Protein_Transport_Metaxin"/>
</dbReference>
<dbReference type="PANTHER" id="PTHR12289">
    <property type="entry name" value="METAXIN RELATED"/>
    <property type="match status" value="1"/>
</dbReference>
<gene>
    <name evidence="5" type="primary">LOC100375803</name>
</gene>
<comment type="similarity">
    <text evidence="1">Belongs to the FAX family.</text>
</comment>
<dbReference type="SUPFAM" id="SSF47616">
    <property type="entry name" value="GST C-terminal domain-like"/>
    <property type="match status" value="1"/>
</dbReference>
<evidence type="ECO:0000259" key="3">
    <source>
        <dbReference type="Pfam" id="PF17172"/>
    </source>
</evidence>
<dbReference type="Pfam" id="PF17172">
    <property type="entry name" value="GST_N_4"/>
    <property type="match status" value="1"/>
</dbReference>
<dbReference type="SUPFAM" id="SSF52833">
    <property type="entry name" value="Thioredoxin-like"/>
    <property type="match status" value="1"/>
</dbReference>
<evidence type="ECO:0000313" key="5">
    <source>
        <dbReference type="RefSeq" id="XP_006812515.1"/>
    </source>
</evidence>
<organism evidence="4 5">
    <name type="scientific">Saccoglossus kowalevskii</name>
    <name type="common">Acorn worm</name>
    <dbReference type="NCBI Taxonomy" id="10224"/>
    <lineage>
        <taxon>Eukaryota</taxon>
        <taxon>Metazoa</taxon>
        <taxon>Hemichordata</taxon>
        <taxon>Enteropneusta</taxon>
        <taxon>Harrimaniidae</taxon>
        <taxon>Saccoglossus</taxon>
    </lineage>
</organism>
<dbReference type="SFLD" id="SFLDS00019">
    <property type="entry name" value="Glutathione_Transferase_(cytos"/>
    <property type="match status" value="1"/>
</dbReference>
<reference evidence="5" key="1">
    <citation type="submission" date="2025-08" db="UniProtKB">
        <authorList>
            <consortium name="RefSeq"/>
        </authorList>
    </citation>
    <scope>IDENTIFICATION</scope>
    <source>
        <tissue evidence="5">Testes</tissue>
    </source>
</reference>
<protein>
    <submittedName>
        <fullName evidence="5">Failed axon connections homolog</fullName>
    </submittedName>
</protein>
<keyword evidence="4" id="KW-1185">Reference proteome</keyword>
<dbReference type="InterPro" id="IPR033468">
    <property type="entry name" value="Metaxin_GST"/>
</dbReference>
<dbReference type="SFLD" id="SFLDG01180">
    <property type="entry name" value="SUF1"/>
    <property type="match status" value="1"/>
</dbReference>
<dbReference type="InterPro" id="IPR036249">
    <property type="entry name" value="Thioredoxin-like_sf"/>
</dbReference>
<proteinExistence type="inferred from homology"/>
<dbReference type="Pfam" id="PF17171">
    <property type="entry name" value="GST_C_6"/>
    <property type="match status" value="1"/>
</dbReference>
<dbReference type="Gene3D" id="3.40.30.10">
    <property type="entry name" value="Glutaredoxin"/>
    <property type="match status" value="1"/>
</dbReference>
<dbReference type="SFLD" id="SFLDG01200">
    <property type="entry name" value="SUF1.1"/>
    <property type="match status" value="1"/>
</dbReference>
<evidence type="ECO:0000259" key="2">
    <source>
        <dbReference type="Pfam" id="PF17171"/>
    </source>
</evidence>
<dbReference type="InterPro" id="IPR026928">
    <property type="entry name" value="FAX/IsoI-like"/>
</dbReference>
<dbReference type="GeneID" id="100375803"/>
<name>A0ABM0LXM4_SACKO</name>
<dbReference type="InterPro" id="IPR012336">
    <property type="entry name" value="Thioredoxin-like_fold"/>
</dbReference>
<dbReference type="PANTHER" id="PTHR12289:SF41">
    <property type="entry name" value="FAILED AXON CONNECTIONS-RELATED"/>
    <property type="match status" value="1"/>
</dbReference>
<dbReference type="RefSeq" id="XP_006812515.1">
    <property type="nucleotide sequence ID" value="XM_006812452.1"/>
</dbReference>
<sequence length="301" mass="34376">MAAINPQSSSSAGGQQPQTLYQLSKNGCSVIPVITYDRIRVKPKIIYPRDIVILHQTGRSRFTPSLSPFPLKLETYLRFAKIPYKSVHGRQLSPKGKTPWIEYNGQTLSDSGFIIEFLNKEFKVDLNTHLSPSDIAVARAFQKMAEEHLYWTVTYIRWVADDQKRMRPFIKSGFLTSIILKSFGKSAKKNLYAQGIGRHTEEEIYSIADKDLRALSTFLGDKAFMFGDEPSEVDCAIFGLLAQILWNLSNALPEIKGDCSNLQDYCYRMKERFWPDWEQCIMGDDLRPCTHPSTDPTVFKN</sequence>
<dbReference type="Gene3D" id="1.20.1050.10">
    <property type="match status" value="1"/>
</dbReference>
<dbReference type="InterPro" id="IPR036282">
    <property type="entry name" value="Glutathione-S-Trfase_C_sf"/>
</dbReference>
<evidence type="ECO:0000256" key="1">
    <source>
        <dbReference type="ARBA" id="ARBA00006475"/>
    </source>
</evidence>
<dbReference type="Proteomes" id="UP000694865">
    <property type="component" value="Unplaced"/>
</dbReference>
<dbReference type="InterPro" id="IPR040079">
    <property type="entry name" value="Glutathione_S-Trfase"/>
</dbReference>
<feature type="domain" description="Thioredoxin-like fold" evidence="3">
    <location>
        <begin position="68"/>
        <end position="162"/>
    </location>
</feature>
<dbReference type="CDD" id="cd03193">
    <property type="entry name" value="GST_C_Metaxin"/>
    <property type="match status" value="1"/>
</dbReference>
<feature type="domain" description="Metaxin glutathione S-transferase" evidence="2">
    <location>
        <begin position="208"/>
        <end position="269"/>
    </location>
</feature>